<gene>
    <name evidence="4" type="ORF">FRX97_00120</name>
</gene>
<dbReference type="Pfam" id="PF18962">
    <property type="entry name" value="Por_Secre_tail"/>
    <property type="match status" value="1"/>
</dbReference>
<name>A0A5C6VIB2_9FLAO</name>
<evidence type="ECO:0000259" key="3">
    <source>
        <dbReference type="Pfam" id="PF18962"/>
    </source>
</evidence>
<evidence type="ECO:0000256" key="2">
    <source>
        <dbReference type="SAM" id="SignalP"/>
    </source>
</evidence>
<reference evidence="4 5" key="1">
    <citation type="submission" date="2019-08" db="EMBL/GenBank/DDBJ databases">
        <title>Genome of Luteibaculum oceani JCM 18817.</title>
        <authorList>
            <person name="Bowman J.P."/>
        </authorList>
    </citation>
    <scope>NUCLEOTIDE SEQUENCE [LARGE SCALE GENOMIC DNA]</scope>
    <source>
        <strain evidence="4 5">JCM 18817</strain>
    </source>
</reference>
<keyword evidence="5" id="KW-1185">Reference proteome</keyword>
<evidence type="ECO:0000313" key="5">
    <source>
        <dbReference type="Proteomes" id="UP000321168"/>
    </source>
</evidence>
<dbReference type="SUPFAM" id="SSF52833">
    <property type="entry name" value="Thioredoxin-like"/>
    <property type="match status" value="1"/>
</dbReference>
<accession>A0A5C6VIB2</accession>
<proteinExistence type="predicted"/>
<feature type="signal peptide" evidence="2">
    <location>
        <begin position="1"/>
        <end position="19"/>
    </location>
</feature>
<dbReference type="Proteomes" id="UP000321168">
    <property type="component" value="Unassembled WGS sequence"/>
</dbReference>
<dbReference type="InterPro" id="IPR026444">
    <property type="entry name" value="Secre_tail"/>
</dbReference>
<evidence type="ECO:0000313" key="4">
    <source>
        <dbReference type="EMBL" id="TXC85063.1"/>
    </source>
</evidence>
<evidence type="ECO:0000256" key="1">
    <source>
        <dbReference type="ARBA" id="ARBA00022729"/>
    </source>
</evidence>
<dbReference type="AlphaFoldDB" id="A0A5C6VIB2"/>
<dbReference type="OrthoDB" id="6278496at2"/>
<sequence length="636" mass="68523">MKRLLLLLLASVFTGGLFAQTVIYTETFANGAPDWTIENLGNSPEQFQIVTLNNTSLFTSGADGSLYANGYNTGAGTTHQGHTTITSPGFDCSSYDKVMMTFEQLFSHIQSNSTCKVLASNDSTTWTTVYSNTGEITDPILTYVDLTAVAANQPKVYLKFEFTSTGDRYWIVDDVTVFNPVAINLNTNYSDIVRTLGGIKVITYSPAFGRYGMRINVQNTGGDVITDIEVDYDVNGGTTESYSFTGLNIAPAESDDIIIPNIVQPSGASFFRVTANIKSVNGVSYSADTQMADAIFYKDGESSPRTPVIEVFTSSTCGPCLPGNTQIHSVMDPKDPKEYVMIKYQQDFPGTGDPYCTDEAVSRRGFYGVNSIPNTAIDGGWNQNPNGGAFNNTVYNDHKDIPSVVVVSGTYNVDPATKTVTYSVDVTPDFDIPAGALNVNIQIIEGKTDNNVKSNGETEFHQVMKKMLTGVLGQPLPDLKAGVATNISGSYTFQGNYRLPNNAGDRIDHEIEHTVEEFEDLYVVAFVQHMGSKKIIGGGNTSKSTSIEEKESVVAELTASPNPFNNVLNLNIDAIRNASANVVVMDVTGKVVASELVEVNAGSQEVSLDLSNVNAGVYTVAVNVNGSAKQVKVVKL</sequence>
<feature type="domain" description="Secretion system C-terminal sorting" evidence="3">
    <location>
        <begin position="561"/>
        <end position="633"/>
    </location>
</feature>
<dbReference type="NCBIfam" id="TIGR04183">
    <property type="entry name" value="Por_Secre_tail"/>
    <property type="match status" value="1"/>
</dbReference>
<organism evidence="4 5">
    <name type="scientific">Luteibaculum oceani</name>
    <dbReference type="NCBI Taxonomy" id="1294296"/>
    <lineage>
        <taxon>Bacteria</taxon>
        <taxon>Pseudomonadati</taxon>
        <taxon>Bacteroidota</taxon>
        <taxon>Flavobacteriia</taxon>
        <taxon>Flavobacteriales</taxon>
        <taxon>Luteibaculaceae</taxon>
        <taxon>Luteibaculum</taxon>
    </lineage>
</organism>
<keyword evidence="1 2" id="KW-0732">Signal</keyword>
<dbReference type="EMBL" id="VORB01000001">
    <property type="protein sequence ID" value="TXC85063.1"/>
    <property type="molecule type" value="Genomic_DNA"/>
</dbReference>
<dbReference type="InterPro" id="IPR013783">
    <property type="entry name" value="Ig-like_fold"/>
</dbReference>
<protein>
    <submittedName>
        <fullName evidence="4">T9SS type A sorting domain-containing protein</fullName>
    </submittedName>
</protein>
<dbReference type="Gene3D" id="2.60.40.10">
    <property type="entry name" value="Immunoglobulins"/>
    <property type="match status" value="1"/>
</dbReference>
<dbReference type="RefSeq" id="WP_147012130.1">
    <property type="nucleotide sequence ID" value="NZ_VORB01000001.1"/>
</dbReference>
<feature type="chain" id="PRO_5022746298" evidence="2">
    <location>
        <begin position="20"/>
        <end position="636"/>
    </location>
</feature>
<comment type="caution">
    <text evidence="4">The sequence shown here is derived from an EMBL/GenBank/DDBJ whole genome shotgun (WGS) entry which is preliminary data.</text>
</comment>
<dbReference type="InterPro" id="IPR036249">
    <property type="entry name" value="Thioredoxin-like_sf"/>
</dbReference>